<organism evidence="1 2">
    <name type="scientific">Selenomonas caprae</name>
    <dbReference type="NCBI Taxonomy" id="2606905"/>
    <lineage>
        <taxon>Bacteria</taxon>
        <taxon>Bacillati</taxon>
        <taxon>Bacillota</taxon>
        <taxon>Negativicutes</taxon>
        <taxon>Selenomonadales</taxon>
        <taxon>Selenomonadaceae</taxon>
        <taxon>Selenomonas</taxon>
    </lineage>
</organism>
<sequence length="95" mass="10865">MKSAYIKLERDLEIMLRKTKIMASININSPEGIIYDNCLKLYNELKHEKNLNGCKDLCRIYVEAGGTNSDILEEINKLESILKSLDNKNVNLCSD</sequence>
<evidence type="ECO:0000313" key="1">
    <source>
        <dbReference type="EMBL" id="TYZ30255.1"/>
    </source>
</evidence>
<dbReference type="Proteomes" id="UP000322783">
    <property type="component" value="Unassembled WGS sequence"/>
</dbReference>
<accession>A0A5D6WSP6</accession>
<comment type="caution">
    <text evidence="1">The sequence shown here is derived from an EMBL/GenBank/DDBJ whole genome shotgun (WGS) entry which is preliminary data.</text>
</comment>
<evidence type="ECO:0000313" key="2">
    <source>
        <dbReference type="Proteomes" id="UP000322783"/>
    </source>
</evidence>
<keyword evidence="2" id="KW-1185">Reference proteome</keyword>
<dbReference type="AlphaFoldDB" id="A0A5D6WSP6"/>
<proteinExistence type="predicted"/>
<gene>
    <name evidence="1" type="ORF">FZ041_02960</name>
</gene>
<reference evidence="1 2" key="1">
    <citation type="submission" date="2019-08" db="EMBL/GenBank/DDBJ databases">
        <title>Selenomonas sp. mPRGC5 and Selenomonas sp. mPRGC8 isolated from ruminal fluid of dairy goat (Capra hircus).</title>
        <authorList>
            <person name="Poothong S."/>
            <person name="Nuengjamnong C."/>
            <person name="Tanasupawat S."/>
        </authorList>
    </citation>
    <scope>NUCLEOTIDE SEQUENCE [LARGE SCALE GENOMIC DNA]</scope>
    <source>
        <strain evidence="2">mPRGC8</strain>
    </source>
</reference>
<protein>
    <submittedName>
        <fullName evidence="1">Uncharacterized protein</fullName>
    </submittedName>
</protein>
<dbReference type="EMBL" id="VTOZ01000004">
    <property type="protein sequence ID" value="TYZ30255.1"/>
    <property type="molecule type" value="Genomic_DNA"/>
</dbReference>
<dbReference type="RefSeq" id="WP_149188454.1">
    <property type="nucleotide sequence ID" value="NZ_VTOZ01000004.1"/>
</dbReference>
<name>A0A5D6WSP6_9FIRM</name>